<protein>
    <submittedName>
        <fullName evidence="3 4">Leucine-rich repeat extensin-like protein 3</fullName>
    </submittedName>
</protein>
<name>A0A8B8F3H4_9HEMI</name>
<feature type="compositionally biased region" description="Pro residues" evidence="1">
    <location>
        <begin position="173"/>
        <end position="218"/>
    </location>
</feature>
<dbReference type="Proteomes" id="UP000694846">
    <property type="component" value="Unplaced"/>
</dbReference>
<feature type="compositionally biased region" description="Pro residues" evidence="1">
    <location>
        <begin position="34"/>
        <end position="52"/>
    </location>
</feature>
<dbReference type="GeneID" id="112679307"/>
<dbReference type="RefSeq" id="XP_025404841.1">
    <property type="nucleotide sequence ID" value="XM_025549056.1"/>
</dbReference>
<feature type="region of interest" description="Disordered" evidence="1">
    <location>
        <begin position="145"/>
        <end position="227"/>
    </location>
</feature>
<dbReference type="RefSeq" id="XP_025404842.1">
    <property type="nucleotide sequence ID" value="XM_025549057.1"/>
</dbReference>
<organism evidence="2 4">
    <name type="scientific">Sipha flava</name>
    <name type="common">yellow sugarcane aphid</name>
    <dbReference type="NCBI Taxonomy" id="143950"/>
    <lineage>
        <taxon>Eukaryota</taxon>
        <taxon>Metazoa</taxon>
        <taxon>Ecdysozoa</taxon>
        <taxon>Arthropoda</taxon>
        <taxon>Hexapoda</taxon>
        <taxon>Insecta</taxon>
        <taxon>Pterygota</taxon>
        <taxon>Neoptera</taxon>
        <taxon>Paraneoptera</taxon>
        <taxon>Hemiptera</taxon>
        <taxon>Sternorrhyncha</taxon>
        <taxon>Aphidomorpha</taxon>
        <taxon>Aphidoidea</taxon>
        <taxon>Aphididae</taxon>
        <taxon>Sipha</taxon>
    </lineage>
</organism>
<gene>
    <name evidence="3 4" type="primary">LOC112679307</name>
</gene>
<evidence type="ECO:0000256" key="1">
    <source>
        <dbReference type="SAM" id="MobiDB-lite"/>
    </source>
</evidence>
<reference evidence="3 4" key="1">
    <citation type="submission" date="2025-04" db="UniProtKB">
        <authorList>
            <consortium name="RefSeq"/>
        </authorList>
    </citation>
    <scope>IDENTIFICATION</scope>
    <source>
        <tissue evidence="3 4">Whole body</tissue>
    </source>
</reference>
<feature type="region of interest" description="Disordered" evidence="1">
    <location>
        <begin position="31"/>
        <end position="54"/>
    </location>
</feature>
<dbReference type="AlphaFoldDB" id="A0A8B8F3H4"/>
<evidence type="ECO:0000313" key="2">
    <source>
        <dbReference type="Proteomes" id="UP000694846"/>
    </source>
</evidence>
<evidence type="ECO:0000313" key="4">
    <source>
        <dbReference type="RefSeq" id="XP_025404842.1"/>
    </source>
</evidence>
<accession>A0A8B8F3H4</accession>
<evidence type="ECO:0000313" key="3">
    <source>
        <dbReference type="RefSeq" id="XP_025404841.1"/>
    </source>
</evidence>
<sequence>MVILKIAIVTVTVVIAFASAWSTQFPQNMFHAFPSPPPPPPPPPPPAQPPFRSPFLQDTIPLLPRGYYHVQHPPFTQPLQPYRPAPPPPPPSYPQSAVRLIALQPPRPLAFPPAQHQVHTADSVHHVHVFYYYYVPADLAQDTSRIGRKDGGNDRGTPCVDQPPPTTTACPPSYIPPPPPQSPSPLPPPSPPPASIAAPTTPPPPPPPPLPPQSPPSAPTEAPCDDTVVVDNVEYYPYSGRSAPIVVAARYNSGAARDTNGNGPRDNPGSRGPEHRSSFILANYLLPPDNK</sequence>
<proteinExistence type="predicted"/>
<dbReference type="OrthoDB" id="6620622at2759"/>
<feature type="region of interest" description="Disordered" evidence="1">
    <location>
        <begin position="254"/>
        <end position="291"/>
    </location>
</feature>
<keyword evidence="2" id="KW-1185">Reference proteome</keyword>